<dbReference type="Proteomes" id="UP000193467">
    <property type="component" value="Unassembled WGS sequence"/>
</dbReference>
<sequence length="339" mass="36466">MSELKNVMIIGLGYAGLEAANTLAKSLPPDYRIVALQEQPFVFNLIASLRAGTVPGWENKSTTSVDKVFSEGSRHVVLGGAKVVKLGAKSLKLEKVLEGWGSEIEFEYAVIATGAAHGRFQEDLQASDSILVLGGGASGVEYAAEVASQYTEKKVTLVHSRGRLFEPKEFVEKLGPSLASQLGKKGVKIVYNARTDVGALQTGKVEKQSFELSDGTVAEADFVFLAHGWKARSDIVASLDPSLVNDSGFVKVQPTLQLASPSYGHIFAAGDVNDVPELKRAGYALRQGSFAAANILALIKRAGQVGGWFMGWRWLARIAFSKTLGVSRWFAMYNQPARA</sequence>
<dbReference type="Pfam" id="PF07992">
    <property type="entry name" value="Pyr_redox_2"/>
    <property type="match status" value="2"/>
</dbReference>
<evidence type="ECO:0000256" key="4">
    <source>
        <dbReference type="ARBA" id="ARBA00023002"/>
    </source>
</evidence>
<protein>
    <recommendedName>
        <fullName evidence="5">FAD/NAD(P)-binding domain-containing protein</fullName>
    </recommendedName>
</protein>
<dbReference type="GO" id="GO:0004174">
    <property type="term" value="F:electron-transferring-flavoprotein dehydrogenase activity"/>
    <property type="evidence" value="ECO:0007669"/>
    <property type="project" value="TreeGrafter"/>
</dbReference>
<proteinExistence type="inferred from homology"/>
<organism evidence="6 7">
    <name type="scientific">Leucosporidium creatinivorum</name>
    <dbReference type="NCBI Taxonomy" id="106004"/>
    <lineage>
        <taxon>Eukaryota</taxon>
        <taxon>Fungi</taxon>
        <taxon>Dikarya</taxon>
        <taxon>Basidiomycota</taxon>
        <taxon>Pucciniomycotina</taxon>
        <taxon>Microbotryomycetes</taxon>
        <taxon>Leucosporidiales</taxon>
        <taxon>Leucosporidium</taxon>
    </lineage>
</organism>
<comment type="similarity">
    <text evidence="1">Belongs to the FAD-dependent oxidoreductase family.</text>
</comment>
<dbReference type="PANTHER" id="PTHR43735:SF3">
    <property type="entry name" value="FERROPTOSIS SUPPRESSOR PROTEIN 1"/>
    <property type="match status" value="1"/>
</dbReference>
<dbReference type="Gene3D" id="3.50.50.60">
    <property type="entry name" value="FAD/NAD(P)-binding domain"/>
    <property type="match status" value="2"/>
</dbReference>
<name>A0A1Y2FMY0_9BASI</name>
<keyword evidence="3" id="KW-0274">FAD</keyword>
<dbReference type="GO" id="GO:0005737">
    <property type="term" value="C:cytoplasm"/>
    <property type="evidence" value="ECO:0007669"/>
    <property type="project" value="TreeGrafter"/>
</dbReference>
<evidence type="ECO:0000313" key="7">
    <source>
        <dbReference type="Proteomes" id="UP000193467"/>
    </source>
</evidence>
<dbReference type="SUPFAM" id="SSF51905">
    <property type="entry name" value="FAD/NAD(P)-binding domain"/>
    <property type="match status" value="1"/>
</dbReference>
<evidence type="ECO:0000259" key="5">
    <source>
        <dbReference type="Pfam" id="PF07992"/>
    </source>
</evidence>
<feature type="domain" description="FAD/NAD(P)-binding" evidence="5">
    <location>
        <begin position="125"/>
        <end position="287"/>
    </location>
</feature>
<dbReference type="EMBL" id="MCGR01000016">
    <property type="protein sequence ID" value="ORY85350.1"/>
    <property type="molecule type" value="Genomic_DNA"/>
</dbReference>
<evidence type="ECO:0000256" key="1">
    <source>
        <dbReference type="ARBA" id="ARBA00006442"/>
    </source>
</evidence>
<evidence type="ECO:0000256" key="2">
    <source>
        <dbReference type="ARBA" id="ARBA00022630"/>
    </source>
</evidence>
<keyword evidence="4" id="KW-0560">Oxidoreductase</keyword>
<comment type="caution">
    <text evidence="6">The sequence shown here is derived from an EMBL/GenBank/DDBJ whole genome shotgun (WGS) entry which is preliminary data.</text>
</comment>
<dbReference type="OrthoDB" id="202203at2759"/>
<evidence type="ECO:0000256" key="3">
    <source>
        <dbReference type="ARBA" id="ARBA00022827"/>
    </source>
</evidence>
<feature type="domain" description="FAD/NAD(P)-binding" evidence="5">
    <location>
        <begin position="6"/>
        <end position="117"/>
    </location>
</feature>
<dbReference type="InParanoid" id="A0A1Y2FMY0"/>
<dbReference type="PRINTS" id="PR00368">
    <property type="entry name" value="FADPNR"/>
</dbReference>
<dbReference type="GO" id="GO:0050660">
    <property type="term" value="F:flavin adenine dinucleotide binding"/>
    <property type="evidence" value="ECO:0007669"/>
    <property type="project" value="TreeGrafter"/>
</dbReference>
<accession>A0A1Y2FMY0</accession>
<dbReference type="Gene3D" id="3.50.50.100">
    <property type="match status" value="1"/>
</dbReference>
<dbReference type="InterPro" id="IPR023753">
    <property type="entry name" value="FAD/NAD-binding_dom"/>
</dbReference>
<gene>
    <name evidence="6" type="ORF">BCR35DRAFT_330836</name>
</gene>
<evidence type="ECO:0000313" key="6">
    <source>
        <dbReference type="EMBL" id="ORY85350.1"/>
    </source>
</evidence>
<keyword evidence="2" id="KW-0285">Flavoprotein</keyword>
<dbReference type="STRING" id="106004.A0A1Y2FMY0"/>
<dbReference type="InterPro" id="IPR036188">
    <property type="entry name" value="FAD/NAD-bd_sf"/>
</dbReference>
<keyword evidence="7" id="KW-1185">Reference proteome</keyword>
<dbReference type="AlphaFoldDB" id="A0A1Y2FMY0"/>
<reference evidence="6 7" key="1">
    <citation type="submission" date="2016-07" db="EMBL/GenBank/DDBJ databases">
        <title>Pervasive Adenine N6-methylation of Active Genes in Fungi.</title>
        <authorList>
            <consortium name="DOE Joint Genome Institute"/>
            <person name="Mondo S.J."/>
            <person name="Dannebaum R.O."/>
            <person name="Kuo R.C."/>
            <person name="Labutti K."/>
            <person name="Haridas S."/>
            <person name="Kuo A."/>
            <person name="Salamov A."/>
            <person name="Ahrendt S.R."/>
            <person name="Lipzen A."/>
            <person name="Sullivan W."/>
            <person name="Andreopoulos W.B."/>
            <person name="Clum A."/>
            <person name="Lindquist E."/>
            <person name="Daum C."/>
            <person name="Ramamoorthy G.K."/>
            <person name="Gryganskyi A."/>
            <person name="Culley D."/>
            <person name="Magnuson J.K."/>
            <person name="James T.Y."/>
            <person name="O'Malley M.A."/>
            <person name="Stajich J.E."/>
            <person name="Spatafora J.W."/>
            <person name="Visel A."/>
            <person name="Grigoriev I.V."/>
        </authorList>
    </citation>
    <scope>NUCLEOTIDE SEQUENCE [LARGE SCALE GENOMIC DNA]</scope>
    <source>
        <strain evidence="6 7">62-1032</strain>
    </source>
</reference>
<dbReference type="PANTHER" id="PTHR43735">
    <property type="entry name" value="APOPTOSIS-INDUCING FACTOR 1"/>
    <property type="match status" value="1"/>
</dbReference>